<dbReference type="Proteomes" id="UP000198432">
    <property type="component" value="Unassembled WGS sequence"/>
</dbReference>
<reference evidence="2" key="1">
    <citation type="submission" date="2017-06" db="EMBL/GenBank/DDBJ databases">
        <authorList>
            <person name="Varghese N."/>
            <person name="Submissions S."/>
        </authorList>
    </citation>
    <scope>NUCLEOTIDE SEQUENCE [LARGE SCALE GENOMIC DNA]</scope>
    <source>
        <strain evidence="2">NKM1</strain>
    </source>
</reference>
<name>A0A239I307_9BACT</name>
<evidence type="ECO:0000313" key="2">
    <source>
        <dbReference type="Proteomes" id="UP000198432"/>
    </source>
</evidence>
<gene>
    <name evidence="1" type="ORF">SAMN06296052_115112</name>
</gene>
<evidence type="ECO:0008006" key="3">
    <source>
        <dbReference type="Google" id="ProtNLM"/>
    </source>
</evidence>
<keyword evidence="2" id="KW-1185">Reference proteome</keyword>
<dbReference type="AlphaFoldDB" id="A0A239I307"/>
<evidence type="ECO:0000313" key="1">
    <source>
        <dbReference type="EMBL" id="SNS87871.1"/>
    </source>
</evidence>
<protein>
    <recommendedName>
        <fullName evidence="3">SpoIIAA-like</fullName>
    </recommendedName>
</protein>
<sequence>MPFVIKYESDFYRIEVNHRLGVLRAQWLRPIGGDEMITGGTKLYEVLRDTQVERAVANAQSLASLTPETKEWMATKFYELLSRTNLKKLARVLPDTLFYRIALESVVTRAEAGGYTKFEVKNFSDQEEALRWLGV</sequence>
<dbReference type="EMBL" id="FZOQ01000015">
    <property type="protein sequence ID" value="SNS87871.1"/>
    <property type="molecule type" value="Genomic_DNA"/>
</dbReference>
<organism evidence="1 2">
    <name type="scientific">Pontibacter ummariensis</name>
    <dbReference type="NCBI Taxonomy" id="1610492"/>
    <lineage>
        <taxon>Bacteria</taxon>
        <taxon>Pseudomonadati</taxon>
        <taxon>Bacteroidota</taxon>
        <taxon>Cytophagia</taxon>
        <taxon>Cytophagales</taxon>
        <taxon>Hymenobacteraceae</taxon>
        <taxon>Pontibacter</taxon>
    </lineage>
</organism>
<proteinExistence type="predicted"/>
<dbReference type="RefSeq" id="WP_089320311.1">
    <property type="nucleotide sequence ID" value="NZ_FZOQ01000015.1"/>
</dbReference>
<dbReference type="OrthoDB" id="852541at2"/>
<accession>A0A239I307</accession>